<dbReference type="InterPro" id="IPR009659">
    <property type="entry name" value="DUF1249"/>
</dbReference>
<evidence type="ECO:0000313" key="1">
    <source>
        <dbReference type="EMBL" id="SUO98494.1"/>
    </source>
</evidence>
<dbReference type="RefSeq" id="WP_115219313.1">
    <property type="nucleotide sequence ID" value="NZ_UHIA01000004.1"/>
</dbReference>
<dbReference type="Pfam" id="PF06853">
    <property type="entry name" value="DUF1249"/>
    <property type="match status" value="1"/>
</dbReference>
<gene>
    <name evidence="1" type="ORF">NCTC10717_02246</name>
</gene>
<keyword evidence="2" id="KW-1185">Reference proteome</keyword>
<reference evidence="1 2" key="1">
    <citation type="submission" date="2018-06" db="EMBL/GenBank/DDBJ databases">
        <authorList>
            <consortium name="Pathogen Informatics"/>
            <person name="Doyle S."/>
        </authorList>
    </citation>
    <scope>NUCLEOTIDE SEQUENCE [LARGE SCALE GENOMIC DNA]</scope>
    <source>
        <strain evidence="1 2">NCTC10717</strain>
    </source>
</reference>
<evidence type="ECO:0000313" key="2">
    <source>
        <dbReference type="Proteomes" id="UP000254575"/>
    </source>
</evidence>
<dbReference type="Proteomes" id="UP000254575">
    <property type="component" value="Unassembled WGS sequence"/>
</dbReference>
<dbReference type="EMBL" id="UHIA01000004">
    <property type="protein sequence ID" value="SUO98494.1"/>
    <property type="molecule type" value="Genomic_DNA"/>
</dbReference>
<sequence length="144" mass="17122">MLRPQIFQRKESLLPLYEQNYMLFRLILPNMPNEKGWFALEAQGRLPVYVHRLSAQPYTSEWLLGHFFPQRQRRFSPDYTIRVYHDARLVEALPPMQKPVGEVRAYKLALNRALGEWLDYCHRHRYRLNAAAATADLPLLEDLK</sequence>
<organism evidence="1 2">
    <name type="scientific">Suttonella indologenes</name>
    <dbReference type="NCBI Taxonomy" id="13276"/>
    <lineage>
        <taxon>Bacteria</taxon>
        <taxon>Pseudomonadati</taxon>
        <taxon>Pseudomonadota</taxon>
        <taxon>Gammaproteobacteria</taxon>
        <taxon>Cardiobacteriales</taxon>
        <taxon>Cardiobacteriaceae</taxon>
        <taxon>Suttonella</taxon>
    </lineage>
</organism>
<name>A0A380N1Y1_9GAMM</name>
<dbReference type="OrthoDB" id="9793663at2"/>
<proteinExistence type="predicted"/>
<protein>
    <submittedName>
        <fullName evidence="1">Uncharacterized protein conserved in bacteria</fullName>
    </submittedName>
</protein>
<accession>A0A380N1Y1</accession>
<dbReference type="AlphaFoldDB" id="A0A380N1Y1"/>